<name>A0A916XT81_9HYPH</name>
<accession>A0A916XT81</accession>
<dbReference type="PROSITE" id="PS50977">
    <property type="entry name" value="HTH_TETR_2"/>
    <property type="match status" value="1"/>
</dbReference>
<evidence type="ECO:0000313" key="7">
    <source>
        <dbReference type="Proteomes" id="UP000613160"/>
    </source>
</evidence>
<gene>
    <name evidence="6" type="ORF">GCM10011335_06060</name>
</gene>
<dbReference type="InterPro" id="IPR009057">
    <property type="entry name" value="Homeodomain-like_sf"/>
</dbReference>
<proteinExistence type="predicted"/>
<evidence type="ECO:0000256" key="1">
    <source>
        <dbReference type="ARBA" id="ARBA00023015"/>
    </source>
</evidence>
<protein>
    <recommendedName>
        <fullName evidence="5">HTH tetR-type domain-containing protein</fullName>
    </recommendedName>
</protein>
<dbReference type="PANTHER" id="PTHR30055:SF234">
    <property type="entry name" value="HTH-TYPE TRANSCRIPTIONAL REGULATOR BETI"/>
    <property type="match status" value="1"/>
</dbReference>
<dbReference type="Gene3D" id="1.10.357.10">
    <property type="entry name" value="Tetracycline Repressor, domain 2"/>
    <property type="match status" value="1"/>
</dbReference>
<dbReference type="PANTHER" id="PTHR30055">
    <property type="entry name" value="HTH-TYPE TRANSCRIPTIONAL REGULATOR RUTR"/>
    <property type="match status" value="1"/>
</dbReference>
<comment type="caution">
    <text evidence="6">The sequence shown here is derived from an EMBL/GenBank/DDBJ whole genome shotgun (WGS) entry which is preliminary data.</text>
</comment>
<dbReference type="AlphaFoldDB" id="A0A916XT81"/>
<evidence type="ECO:0000256" key="2">
    <source>
        <dbReference type="ARBA" id="ARBA00023125"/>
    </source>
</evidence>
<organism evidence="6 7">
    <name type="scientific">Aureimonas glaciei</name>
    <dbReference type="NCBI Taxonomy" id="1776957"/>
    <lineage>
        <taxon>Bacteria</taxon>
        <taxon>Pseudomonadati</taxon>
        <taxon>Pseudomonadota</taxon>
        <taxon>Alphaproteobacteria</taxon>
        <taxon>Hyphomicrobiales</taxon>
        <taxon>Aurantimonadaceae</taxon>
        <taxon>Aureimonas</taxon>
    </lineage>
</organism>
<dbReference type="EMBL" id="BMJJ01000001">
    <property type="protein sequence ID" value="GGD05916.1"/>
    <property type="molecule type" value="Genomic_DNA"/>
</dbReference>
<dbReference type="InterPro" id="IPR001647">
    <property type="entry name" value="HTH_TetR"/>
</dbReference>
<dbReference type="Proteomes" id="UP000613160">
    <property type="component" value="Unassembled WGS sequence"/>
</dbReference>
<reference evidence="6" key="2">
    <citation type="submission" date="2020-09" db="EMBL/GenBank/DDBJ databases">
        <authorList>
            <person name="Sun Q."/>
            <person name="Zhou Y."/>
        </authorList>
    </citation>
    <scope>NUCLEOTIDE SEQUENCE</scope>
    <source>
        <strain evidence="6">CGMCC 1.15493</strain>
    </source>
</reference>
<dbReference type="Pfam" id="PF00440">
    <property type="entry name" value="TetR_N"/>
    <property type="match status" value="1"/>
</dbReference>
<keyword evidence="3" id="KW-0804">Transcription</keyword>
<reference evidence="6" key="1">
    <citation type="journal article" date="2014" name="Int. J. Syst. Evol. Microbiol.">
        <title>Complete genome sequence of Corynebacterium casei LMG S-19264T (=DSM 44701T), isolated from a smear-ripened cheese.</title>
        <authorList>
            <consortium name="US DOE Joint Genome Institute (JGI-PGF)"/>
            <person name="Walter F."/>
            <person name="Albersmeier A."/>
            <person name="Kalinowski J."/>
            <person name="Ruckert C."/>
        </authorList>
    </citation>
    <scope>NUCLEOTIDE SEQUENCE</scope>
    <source>
        <strain evidence="6">CGMCC 1.15493</strain>
    </source>
</reference>
<evidence type="ECO:0000313" key="6">
    <source>
        <dbReference type="EMBL" id="GGD05916.1"/>
    </source>
</evidence>
<dbReference type="GO" id="GO:0000976">
    <property type="term" value="F:transcription cis-regulatory region binding"/>
    <property type="evidence" value="ECO:0007669"/>
    <property type="project" value="TreeGrafter"/>
</dbReference>
<evidence type="ECO:0000256" key="4">
    <source>
        <dbReference type="PROSITE-ProRule" id="PRU00335"/>
    </source>
</evidence>
<keyword evidence="2 4" id="KW-0238">DNA-binding</keyword>
<sequence>MAIETGADAAAAGTGGRREAGAARKRAMILDAARRIFESEGLEGASLRAIAGEAGYTPAALYFHFESKEAIYAEVLAQSLDGLGLAIAASVAEAQAPADRLTAAALAFFDFYAEHPRDLDLGFYLLRGGMKPQGLGADRDAALNARLVAALSPIGATARALGATDAAAERLTADVFAHAAGLLLLAHTGRLRLFGLSARDLMAEHVALKITALTVA</sequence>
<keyword evidence="7" id="KW-1185">Reference proteome</keyword>
<dbReference type="SUPFAM" id="SSF46689">
    <property type="entry name" value="Homeodomain-like"/>
    <property type="match status" value="1"/>
</dbReference>
<dbReference type="InterPro" id="IPR050109">
    <property type="entry name" value="HTH-type_TetR-like_transc_reg"/>
</dbReference>
<dbReference type="GO" id="GO:0003700">
    <property type="term" value="F:DNA-binding transcription factor activity"/>
    <property type="evidence" value="ECO:0007669"/>
    <property type="project" value="TreeGrafter"/>
</dbReference>
<feature type="DNA-binding region" description="H-T-H motif" evidence="4">
    <location>
        <begin position="46"/>
        <end position="65"/>
    </location>
</feature>
<dbReference type="PRINTS" id="PR00455">
    <property type="entry name" value="HTHTETR"/>
</dbReference>
<evidence type="ECO:0000259" key="5">
    <source>
        <dbReference type="PROSITE" id="PS50977"/>
    </source>
</evidence>
<keyword evidence="1" id="KW-0805">Transcription regulation</keyword>
<evidence type="ECO:0000256" key="3">
    <source>
        <dbReference type="ARBA" id="ARBA00023163"/>
    </source>
</evidence>
<dbReference type="RefSeq" id="WP_188849058.1">
    <property type="nucleotide sequence ID" value="NZ_BMJJ01000001.1"/>
</dbReference>
<feature type="domain" description="HTH tetR-type" evidence="5">
    <location>
        <begin position="23"/>
        <end position="83"/>
    </location>
</feature>